<dbReference type="Pfam" id="PF00578">
    <property type="entry name" value="AhpC-TSA"/>
    <property type="match status" value="1"/>
</dbReference>
<feature type="domain" description="Thioredoxin" evidence="5">
    <location>
        <begin position="147"/>
        <end position="281"/>
    </location>
</feature>
<evidence type="ECO:0000313" key="6">
    <source>
        <dbReference type="EMBL" id="MDO5970235.1"/>
    </source>
</evidence>
<dbReference type="InterPro" id="IPR000866">
    <property type="entry name" value="AhpC/TSA"/>
</dbReference>
<reference evidence="6" key="1">
    <citation type="submission" date="2023-07" db="EMBL/GenBank/DDBJ databases">
        <title>Two novel species in the genus Flavivirga.</title>
        <authorList>
            <person name="Kwon K."/>
        </authorList>
    </citation>
    <scope>NUCLEOTIDE SEQUENCE</scope>
    <source>
        <strain evidence="6">KCTC 52353</strain>
    </source>
</reference>
<comment type="subcellular location">
    <subcellularLocation>
        <location evidence="1">Cell envelope</location>
    </subcellularLocation>
</comment>
<evidence type="ECO:0000259" key="5">
    <source>
        <dbReference type="PROSITE" id="PS51352"/>
    </source>
</evidence>
<dbReference type="RefSeq" id="WP_303277926.1">
    <property type="nucleotide sequence ID" value="NZ_JAUOEK010000118.1"/>
</dbReference>
<dbReference type="CDD" id="cd02966">
    <property type="entry name" value="TlpA_like_family"/>
    <property type="match status" value="1"/>
</dbReference>
<protein>
    <submittedName>
        <fullName evidence="6">TlpA disulfide reductase family protein</fullName>
    </submittedName>
</protein>
<dbReference type="SUPFAM" id="SSF52833">
    <property type="entry name" value="Thioredoxin-like"/>
    <property type="match status" value="1"/>
</dbReference>
<evidence type="ECO:0000256" key="3">
    <source>
        <dbReference type="ARBA" id="ARBA00023157"/>
    </source>
</evidence>
<evidence type="ECO:0000256" key="2">
    <source>
        <dbReference type="ARBA" id="ARBA00022748"/>
    </source>
</evidence>
<evidence type="ECO:0000256" key="4">
    <source>
        <dbReference type="ARBA" id="ARBA00023284"/>
    </source>
</evidence>
<keyword evidence="7" id="KW-1185">Reference proteome</keyword>
<keyword evidence="4" id="KW-0676">Redox-active center</keyword>
<proteinExistence type="predicted"/>
<dbReference type="InterPro" id="IPR050553">
    <property type="entry name" value="Thioredoxin_ResA/DsbE_sf"/>
</dbReference>
<dbReference type="PANTHER" id="PTHR42852:SF6">
    <property type="entry name" value="THIOL:DISULFIDE INTERCHANGE PROTEIN DSBE"/>
    <property type="match status" value="1"/>
</dbReference>
<dbReference type="EMBL" id="JAUOEK010000118">
    <property type="protein sequence ID" value="MDO5970235.1"/>
    <property type="molecule type" value="Genomic_DNA"/>
</dbReference>
<keyword evidence="2" id="KW-0201">Cytochrome c-type biogenesis</keyword>
<gene>
    <name evidence="6" type="ORF">Q4Q35_10490</name>
</gene>
<dbReference type="PROSITE" id="PS51352">
    <property type="entry name" value="THIOREDOXIN_2"/>
    <property type="match status" value="1"/>
</dbReference>
<comment type="caution">
    <text evidence="6">The sequence shown here is derived from an EMBL/GenBank/DDBJ whole genome shotgun (WGS) entry which is preliminary data.</text>
</comment>
<dbReference type="InterPro" id="IPR017937">
    <property type="entry name" value="Thioredoxin_CS"/>
</dbReference>
<dbReference type="PROSITE" id="PS00194">
    <property type="entry name" value="THIOREDOXIN_1"/>
    <property type="match status" value="1"/>
</dbReference>
<dbReference type="Proteomes" id="UP001176883">
    <property type="component" value="Unassembled WGS sequence"/>
</dbReference>
<dbReference type="Gene3D" id="3.40.30.10">
    <property type="entry name" value="Glutaredoxin"/>
    <property type="match status" value="1"/>
</dbReference>
<evidence type="ECO:0000313" key="7">
    <source>
        <dbReference type="Proteomes" id="UP001176883"/>
    </source>
</evidence>
<evidence type="ECO:0000256" key="1">
    <source>
        <dbReference type="ARBA" id="ARBA00004196"/>
    </source>
</evidence>
<dbReference type="InterPro" id="IPR013766">
    <property type="entry name" value="Thioredoxin_domain"/>
</dbReference>
<name>A0ABT8WAU4_9FLAO</name>
<accession>A0ABT8WAU4</accession>
<sequence length="281" mass="32676">MKHFNLSFLIFTIFISFNGNSQNKKTQDSNKVSSYENDQKLLNKKLAYTERIWDSLSYILKQRPSDTIYRNSVRKQFYENRDQQLIEYQNFIFENPNSLLSAETLTNMKFLYGKELTQKLFSPMSEKIKNSQLGLDISNFIQLYQNPKVNEQYIDFELANQNGEKIKLSEHLGKYTLIDFWASWCGPCRKSNPELVEIHKTYKDKGLTIIGVSIDDEKKPWTQAIEKDSLVWINVSDLKGKENVAAIKYGVTGVPTNFLINEKGIIIAKDIDLETLKELIK</sequence>
<organism evidence="6 7">
    <name type="scientific">Flavivirga aquimarina</name>
    <dbReference type="NCBI Taxonomy" id="2027862"/>
    <lineage>
        <taxon>Bacteria</taxon>
        <taxon>Pseudomonadati</taxon>
        <taxon>Bacteroidota</taxon>
        <taxon>Flavobacteriia</taxon>
        <taxon>Flavobacteriales</taxon>
        <taxon>Flavobacteriaceae</taxon>
        <taxon>Flavivirga</taxon>
    </lineage>
</organism>
<dbReference type="PANTHER" id="PTHR42852">
    <property type="entry name" value="THIOL:DISULFIDE INTERCHANGE PROTEIN DSBE"/>
    <property type="match status" value="1"/>
</dbReference>
<keyword evidence="3" id="KW-1015">Disulfide bond</keyword>
<dbReference type="InterPro" id="IPR036249">
    <property type="entry name" value="Thioredoxin-like_sf"/>
</dbReference>